<reference evidence="2 3" key="1">
    <citation type="submission" date="2021-06" db="EMBL/GenBank/DDBJ databases">
        <title>Caerostris darwini draft genome.</title>
        <authorList>
            <person name="Kono N."/>
            <person name="Arakawa K."/>
        </authorList>
    </citation>
    <scope>NUCLEOTIDE SEQUENCE [LARGE SCALE GENOMIC DNA]</scope>
</reference>
<sequence>MFFCTRSQSSFFGASWLNDRPEERKQGRRLVHGECLFEMDDGMEKKKSFYLKQCEVWQAESENSQGKEVSQPQTRWQHRRNRLPSPPLTHHCGSFTPRATAERADPSERRLCAERRDMMPPQLLTNRGLF</sequence>
<accession>A0AAV4URE6</accession>
<organism evidence="2 3">
    <name type="scientific">Caerostris darwini</name>
    <dbReference type="NCBI Taxonomy" id="1538125"/>
    <lineage>
        <taxon>Eukaryota</taxon>
        <taxon>Metazoa</taxon>
        <taxon>Ecdysozoa</taxon>
        <taxon>Arthropoda</taxon>
        <taxon>Chelicerata</taxon>
        <taxon>Arachnida</taxon>
        <taxon>Araneae</taxon>
        <taxon>Araneomorphae</taxon>
        <taxon>Entelegynae</taxon>
        <taxon>Araneoidea</taxon>
        <taxon>Araneidae</taxon>
        <taxon>Caerostris</taxon>
    </lineage>
</organism>
<feature type="compositionally biased region" description="Polar residues" evidence="1">
    <location>
        <begin position="60"/>
        <end position="75"/>
    </location>
</feature>
<feature type="region of interest" description="Disordered" evidence="1">
    <location>
        <begin position="59"/>
        <end position="106"/>
    </location>
</feature>
<name>A0AAV4URE6_9ARAC</name>
<dbReference type="AlphaFoldDB" id="A0AAV4URE6"/>
<dbReference type="EMBL" id="BPLQ01011800">
    <property type="protein sequence ID" value="GIY60476.1"/>
    <property type="molecule type" value="Genomic_DNA"/>
</dbReference>
<keyword evidence="3" id="KW-1185">Reference proteome</keyword>
<evidence type="ECO:0000256" key="1">
    <source>
        <dbReference type="SAM" id="MobiDB-lite"/>
    </source>
</evidence>
<evidence type="ECO:0000313" key="3">
    <source>
        <dbReference type="Proteomes" id="UP001054837"/>
    </source>
</evidence>
<gene>
    <name evidence="2" type="ORF">CDAR_620911</name>
</gene>
<evidence type="ECO:0000313" key="2">
    <source>
        <dbReference type="EMBL" id="GIY60476.1"/>
    </source>
</evidence>
<proteinExistence type="predicted"/>
<comment type="caution">
    <text evidence="2">The sequence shown here is derived from an EMBL/GenBank/DDBJ whole genome shotgun (WGS) entry which is preliminary data.</text>
</comment>
<dbReference type="Proteomes" id="UP001054837">
    <property type="component" value="Unassembled WGS sequence"/>
</dbReference>
<protein>
    <submittedName>
        <fullName evidence="2">Uncharacterized protein</fullName>
    </submittedName>
</protein>